<comment type="caution">
    <text evidence="1">The sequence shown here is derived from an EMBL/GenBank/DDBJ whole genome shotgun (WGS) entry which is preliminary data.</text>
</comment>
<keyword evidence="2" id="KW-1185">Reference proteome</keyword>
<accession>A0A177TDH7</accession>
<proteinExistence type="predicted"/>
<evidence type="ECO:0000313" key="1">
    <source>
        <dbReference type="EMBL" id="KAE8257253.1"/>
    </source>
</evidence>
<dbReference type="Proteomes" id="UP000077521">
    <property type="component" value="Unassembled WGS sequence"/>
</dbReference>
<gene>
    <name evidence="1" type="ORF">A4X13_0g2473</name>
</gene>
<name>A0A177TDH7_9BASI</name>
<sequence length="73" mass="7898">MSTLHTHTPPLPDSITLLNLKIQIKFAALAPSVIIAFGTEGVPWVNGQDCMSQCLEDNVPYSQCAHYCQPGAN</sequence>
<organism evidence="1 2">
    <name type="scientific">Tilletia indica</name>
    <dbReference type="NCBI Taxonomy" id="43049"/>
    <lineage>
        <taxon>Eukaryota</taxon>
        <taxon>Fungi</taxon>
        <taxon>Dikarya</taxon>
        <taxon>Basidiomycota</taxon>
        <taxon>Ustilaginomycotina</taxon>
        <taxon>Exobasidiomycetes</taxon>
        <taxon>Tilletiales</taxon>
        <taxon>Tilletiaceae</taxon>
        <taxon>Tilletia</taxon>
    </lineage>
</organism>
<reference evidence="1" key="1">
    <citation type="submission" date="2016-04" db="EMBL/GenBank/DDBJ databases">
        <authorList>
            <person name="Nguyen H.D."/>
            <person name="Samba Siva P."/>
            <person name="Cullis J."/>
            <person name="Levesque C.A."/>
            <person name="Hambleton S."/>
        </authorList>
    </citation>
    <scope>NUCLEOTIDE SEQUENCE</scope>
    <source>
        <strain evidence="1">DAOMC 236416</strain>
    </source>
</reference>
<reference evidence="1" key="2">
    <citation type="journal article" date="2019" name="IMA Fungus">
        <title>Genome sequencing and comparison of five Tilletia species to identify candidate genes for the detection of regulated species infecting wheat.</title>
        <authorList>
            <person name="Nguyen H.D.T."/>
            <person name="Sultana T."/>
            <person name="Kesanakurti P."/>
            <person name="Hambleton S."/>
        </authorList>
    </citation>
    <scope>NUCLEOTIDE SEQUENCE</scope>
    <source>
        <strain evidence="1">DAOMC 236416</strain>
    </source>
</reference>
<evidence type="ECO:0000313" key="2">
    <source>
        <dbReference type="Proteomes" id="UP000077521"/>
    </source>
</evidence>
<dbReference type="EMBL" id="LWDF02000119">
    <property type="protein sequence ID" value="KAE8257253.1"/>
    <property type="molecule type" value="Genomic_DNA"/>
</dbReference>
<protein>
    <submittedName>
        <fullName evidence="1">Uncharacterized protein</fullName>
    </submittedName>
</protein>
<dbReference type="AlphaFoldDB" id="A0A177TDH7"/>